<gene>
    <name evidence="1" type="ORF">F383_26705</name>
</gene>
<keyword evidence="2" id="KW-1185">Reference proteome</keyword>
<proteinExistence type="predicted"/>
<sequence length="11" mass="1236">MPVYSSTSTTY</sequence>
<dbReference type="EMBL" id="KN420142">
    <property type="protein sequence ID" value="KHG21934.1"/>
    <property type="molecule type" value="Genomic_DNA"/>
</dbReference>
<protein>
    <submittedName>
        <fullName evidence="1">Uncharacterized protein</fullName>
    </submittedName>
</protein>
<reference evidence="2" key="1">
    <citation type="submission" date="2014-09" db="EMBL/GenBank/DDBJ databases">
        <authorList>
            <person name="Mudge J."/>
            <person name="Ramaraj T."/>
            <person name="Lindquist I.E."/>
            <person name="Bharti A.K."/>
            <person name="Sundararajan A."/>
            <person name="Cameron C.T."/>
            <person name="Woodward J.E."/>
            <person name="May G.D."/>
            <person name="Brubaker C."/>
            <person name="Broadhvest J."/>
            <person name="Wilkins T.A."/>
        </authorList>
    </citation>
    <scope>NUCLEOTIDE SEQUENCE</scope>
    <source>
        <strain evidence="2">cv. AKA8401</strain>
    </source>
</reference>
<organism evidence="1 2">
    <name type="scientific">Gossypium arboreum</name>
    <name type="common">Tree cotton</name>
    <name type="synonym">Gossypium nanking</name>
    <dbReference type="NCBI Taxonomy" id="29729"/>
    <lineage>
        <taxon>Eukaryota</taxon>
        <taxon>Viridiplantae</taxon>
        <taxon>Streptophyta</taxon>
        <taxon>Embryophyta</taxon>
        <taxon>Tracheophyta</taxon>
        <taxon>Spermatophyta</taxon>
        <taxon>Magnoliopsida</taxon>
        <taxon>eudicotyledons</taxon>
        <taxon>Gunneridae</taxon>
        <taxon>Pentapetalae</taxon>
        <taxon>rosids</taxon>
        <taxon>malvids</taxon>
        <taxon>Malvales</taxon>
        <taxon>Malvaceae</taxon>
        <taxon>Malvoideae</taxon>
        <taxon>Gossypium</taxon>
    </lineage>
</organism>
<evidence type="ECO:0000313" key="1">
    <source>
        <dbReference type="EMBL" id="KHG21934.1"/>
    </source>
</evidence>
<evidence type="ECO:0000313" key="2">
    <source>
        <dbReference type="Proteomes" id="UP000032142"/>
    </source>
</evidence>
<name>A0A0B0PC38_GOSAR</name>
<dbReference type="Proteomes" id="UP000032142">
    <property type="component" value="Unassembled WGS sequence"/>
</dbReference>
<accession>A0A0B0PC38</accession>